<dbReference type="AlphaFoldDB" id="A0AAV0ZVV6"/>
<sequence length="128" mass="14967">MYLGYLREAKEQIKLSRFSFSIHCYTEIGIKVSIVVCSVRKKIENTEDSIMTGEGHNMLTIPKFDENYEHWSMLIENLLRSKEWWNLTKIGYVEPARGKILNGAQRQTLVDLKLTDLKVKKLSIPSYR</sequence>
<evidence type="ECO:0000313" key="1">
    <source>
        <dbReference type="EMBL" id="CAI8600032.1"/>
    </source>
</evidence>
<reference evidence="1 2" key="1">
    <citation type="submission" date="2023-01" db="EMBL/GenBank/DDBJ databases">
        <authorList>
            <person name="Kreplak J."/>
        </authorList>
    </citation>
    <scope>NUCLEOTIDE SEQUENCE [LARGE SCALE GENOMIC DNA]</scope>
</reference>
<name>A0AAV0ZVV6_VICFA</name>
<keyword evidence="2" id="KW-1185">Reference proteome</keyword>
<proteinExistence type="predicted"/>
<gene>
    <name evidence="1" type="ORF">VFH_II202520</name>
</gene>
<protein>
    <submittedName>
        <fullName evidence="1">Uncharacterized protein</fullName>
    </submittedName>
</protein>
<dbReference type="EMBL" id="OX451737">
    <property type="protein sequence ID" value="CAI8600032.1"/>
    <property type="molecule type" value="Genomic_DNA"/>
</dbReference>
<evidence type="ECO:0000313" key="2">
    <source>
        <dbReference type="Proteomes" id="UP001157006"/>
    </source>
</evidence>
<accession>A0AAV0ZVV6</accession>
<organism evidence="1 2">
    <name type="scientific">Vicia faba</name>
    <name type="common">Broad bean</name>
    <name type="synonym">Faba vulgaris</name>
    <dbReference type="NCBI Taxonomy" id="3906"/>
    <lineage>
        <taxon>Eukaryota</taxon>
        <taxon>Viridiplantae</taxon>
        <taxon>Streptophyta</taxon>
        <taxon>Embryophyta</taxon>
        <taxon>Tracheophyta</taxon>
        <taxon>Spermatophyta</taxon>
        <taxon>Magnoliopsida</taxon>
        <taxon>eudicotyledons</taxon>
        <taxon>Gunneridae</taxon>
        <taxon>Pentapetalae</taxon>
        <taxon>rosids</taxon>
        <taxon>fabids</taxon>
        <taxon>Fabales</taxon>
        <taxon>Fabaceae</taxon>
        <taxon>Papilionoideae</taxon>
        <taxon>50 kb inversion clade</taxon>
        <taxon>NPAAA clade</taxon>
        <taxon>Hologalegina</taxon>
        <taxon>IRL clade</taxon>
        <taxon>Fabeae</taxon>
        <taxon>Vicia</taxon>
    </lineage>
</organism>
<dbReference type="Proteomes" id="UP001157006">
    <property type="component" value="Chromosome 2"/>
</dbReference>